<dbReference type="AlphaFoldDB" id="A0A9D4ENZ4"/>
<accession>A0A9D4ENZ4</accession>
<reference evidence="1" key="2">
    <citation type="submission" date="2020-11" db="EMBL/GenBank/DDBJ databases">
        <authorList>
            <person name="McCartney M.A."/>
            <person name="Auch B."/>
            <person name="Kono T."/>
            <person name="Mallez S."/>
            <person name="Becker A."/>
            <person name="Gohl D.M."/>
            <person name="Silverstein K.A.T."/>
            <person name="Koren S."/>
            <person name="Bechman K.B."/>
            <person name="Herman A."/>
            <person name="Abrahante J.E."/>
            <person name="Garbe J."/>
        </authorList>
    </citation>
    <scope>NUCLEOTIDE SEQUENCE</scope>
    <source>
        <strain evidence="1">Duluth1</strain>
        <tissue evidence="1">Whole animal</tissue>
    </source>
</reference>
<dbReference type="Proteomes" id="UP000828390">
    <property type="component" value="Unassembled WGS sequence"/>
</dbReference>
<name>A0A9D4ENZ4_DREPO</name>
<dbReference type="EMBL" id="JAIWYP010000008">
    <property type="protein sequence ID" value="KAH3782773.1"/>
    <property type="molecule type" value="Genomic_DNA"/>
</dbReference>
<proteinExistence type="predicted"/>
<evidence type="ECO:0000313" key="2">
    <source>
        <dbReference type="Proteomes" id="UP000828390"/>
    </source>
</evidence>
<evidence type="ECO:0000313" key="1">
    <source>
        <dbReference type="EMBL" id="KAH3782773.1"/>
    </source>
</evidence>
<reference evidence="1" key="1">
    <citation type="journal article" date="2019" name="bioRxiv">
        <title>The Genome of the Zebra Mussel, Dreissena polymorpha: A Resource for Invasive Species Research.</title>
        <authorList>
            <person name="McCartney M.A."/>
            <person name="Auch B."/>
            <person name="Kono T."/>
            <person name="Mallez S."/>
            <person name="Zhang Y."/>
            <person name="Obille A."/>
            <person name="Becker A."/>
            <person name="Abrahante J.E."/>
            <person name="Garbe J."/>
            <person name="Badalamenti J.P."/>
            <person name="Herman A."/>
            <person name="Mangelson H."/>
            <person name="Liachko I."/>
            <person name="Sullivan S."/>
            <person name="Sone E.D."/>
            <person name="Koren S."/>
            <person name="Silverstein K.A.T."/>
            <person name="Beckman K.B."/>
            <person name="Gohl D.M."/>
        </authorList>
    </citation>
    <scope>NUCLEOTIDE SEQUENCE</scope>
    <source>
        <strain evidence="1">Duluth1</strain>
        <tissue evidence="1">Whole animal</tissue>
    </source>
</reference>
<comment type="caution">
    <text evidence="1">The sequence shown here is derived from an EMBL/GenBank/DDBJ whole genome shotgun (WGS) entry which is preliminary data.</text>
</comment>
<organism evidence="1 2">
    <name type="scientific">Dreissena polymorpha</name>
    <name type="common">Zebra mussel</name>
    <name type="synonym">Mytilus polymorpha</name>
    <dbReference type="NCBI Taxonomy" id="45954"/>
    <lineage>
        <taxon>Eukaryota</taxon>
        <taxon>Metazoa</taxon>
        <taxon>Spiralia</taxon>
        <taxon>Lophotrochozoa</taxon>
        <taxon>Mollusca</taxon>
        <taxon>Bivalvia</taxon>
        <taxon>Autobranchia</taxon>
        <taxon>Heteroconchia</taxon>
        <taxon>Euheterodonta</taxon>
        <taxon>Imparidentia</taxon>
        <taxon>Neoheterodontei</taxon>
        <taxon>Myida</taxon>
        <taxon>Dreissenoidea</taxon>
        <taxon>Dreissenidae</taxon>
        <taxon>Dreissena</taxon>
    </lineage>
</organism>
<protein>
    <submittedName>
        <fullName evidence="1">Uncharacterized protein</fullName>
    </submittedName>
</protein>
<gene>
    <name evidence="1" type="ORF">DPMN_160693</name>
</gene>
<keyword evidence="2" id="KW-1185">Reference proteome</keyword>
<sequence length="54" mass="6040">MQKTLQNHHTPISIGGIHMSNLRFADAIDLISAISSKLNDLSNRLFERALGYVM</sequence>